<dbReference type="PANTHER" id="PTHR47540:SF6">
    <property type="entry name" value="ZN(II)2CYS6 TRANSCRIPTION FACTOR (EUROFUNG)"/>
    <property type="match status" value="1"/>
</dbReference>
<dbReference type="KEGG" id="pgu:PGUG_02347"/>
<name>A5DGE6_PICGU</name>
<dbReference type="InterPro" id="IPR007219">
    <property type="entry name" value="XnlR_reg_dom"/>
</dbReference>
<dbReference type="OMA" id="ASIHSAC"/>
<feature type="domain" description="Xylanolytic transcriptional activator regulatory" evidence="6">
    <location>
        <begin position="70"/>
        <end position="142"/>
    </location>
</feature>
<dbReference type="EMBL" id="CH408157">
    <property type="protein sequence ID" value="EDK38249.2"/>
    <property type="molecule type" value="Genomic_DNA"/>
</dbReference>
<organism evidence="7 8">
    <name type="scientific">Meyerozyma guilliermondii (strain ATCC 6260 / CBS 566 / DSM 6381 / JCM 1539 / NBRC 10279 / NRRL Y-324)</name>
    <name type="common">Yeast</name>
    <name type="synonym">Candida guilliermondii</name>
    <dbReference type="NCBI Taxonomy" id="294746"/>
    <lineage>
        <taxon>Eukaryota</taxon>
        <taxon>Fungi</taxon>
        <taxon>Dikarya</taxon>
        <taxon>Ascomycota</taxon>
        <taxon>Saccharomycotina</taxon>
        <taxon>Pichiomycetes</taxon>
        <taxon>Debaryomycetaceae</taxon>
        <taxon>Meyerozyma</taxon>
    </lineage>
</organism>
<keyword evidence="4" id="KW-0804">Transcription</keyword>
<dbReference type="eggNOG" id="ENOG502RZ2S">
    <property type="taxonomic scope" value="Eukaryota"/>
</dbReference>
<keyword evidence="3" id="KW-0238">DNA-binding</keyword>
<evidence type="ECO:0000256" key="2">
    <source>
        <dbReference type="ARBA" id="ARBA00023015"/>
    </source>
</evidence>
<dbReference type="OrthoDB" id="3364175at2759"/>
<evidence type="ECO:0000256" key="4">
    <source>
        <dbReference type="ARBA" id="ARBA00023163"/>
    </source>
</evidence>
<dbReference type="GO" id="GO:0045944">
    <property type="term" value="P:positive regulation of transcription by RNA polymerase II"/>
    <property type="evidence" value="ECO:0007669"/>
    <property type="project" value="TreeGrafter"/>
</dbReference>
<evidence type="ECO:0000256" key="1">
    <source>
        <dbReference type="ARBA" id="ARBA00004123"/>
    </source>
</evidence>
<comment type="subcellular location">
    <subcellularLocation>
        <location evidence="1">Nucleus</location>
    </subcellularLocation>
</comment>
<dbReference type="InterPro" id="IPR051711">
    <property type="entry name" value="Stress_Response_Reg"/>
</dbReference>
<evidence type="ECO:0000259" key="6">
    <source>
        <dbReference type="SMART" id="SM00906"/>
    </source>
</evidence>
<dbReference type="VEuPathDB" id="FungiDB:PGUG_02347"/>
<dbReference type="PANTHER" id="PTHR47540">
    <property type="entry name" value="THIAMINE REPRESSIBLE GENES REGULATORY PROTEIN THI5"/>
    <property type="match status" value="1"/>
</dbReference>
<dbReference type="RefSeq" id="XP_001484618.2">
    <property type="nucleotide sequence ID" value="XM_001484568.1"/>
</dbReference>
<gene>
    <name evidence="7" type="ORF">PGUG_02347</name>
</gene>
<reference evidence="7 8" key="1">
    <citation type="journal article" date="2009" name="Nature">
        <title>Evolution of pathogenicity and sexual reproduction in eight Candida genomes.</title>
        <authorList>
            <person name="Butler G."/>
            <person name="Rasmussen M.D."/>
            <person name="Lin M.F."/>
            <person name="Santos M.A."/>
            <person name="Sakthikumar S."/>
            <person name="Munro C.A."/>
            <person name="Rheinbay E."/>
            <person name="Grabherr M."/>
            <person name="Forche A."/>
            <person name="Reedy J.L."/>
            <person name="Agrafioti I."/>
            <person name="Arnaud M.B."/>
            <person name="Bates S."/>
            <person name="Brown A.J."/>
            <person name="Brunke S."/>
            <person name="Costanzo M.C."/>
            <person name="Fitzpatrick D.A."/>
            <person name="de Groot P.W."/>
            <person name="Harris D."/>
            <person name="Hoyer L.L."/>
            <person name="Hube B."/>
            <person name="Klis F.M."/>
            <person name="Kodira C."/>
            <person name="Lennard N."/>
            <person name="Logue M.E."/>
            <person name="Martin R."/>
            <person name="Neiman A.M."/>
            <person name="Nikolaou E."/>
            <person name="Quail M.A."/>
            <person name="Quinn J."/>
            <person name="Santos M.C."/>
            <person name="Schmitzberger F.F."/>
            <person name="Sherlock G."/>
            <person name="Shah P."/>
            <person name="Silverstein K.A."/>
            <person name="Skrzypek M.S."/>
            <person name="Soll D."/>
            <person name="Staggs R."/>
            <person name="Stansfield I."/>
            <person name="Stumpf M.P."/>
            <person name="Sudbery P.E."/>
            <person name="Srikantha T."/>
            <person name="Zeng Q."/>
            <person name="Berman J."/>
            <person name="Berriman M."/>
            <person name="Heitman J."/>
            <person name="Gow N.A."/>
            <person name="Lorenz M.C."/>
            <person name="Birren B.W."/>
            <person name="Kellis M."/>
            <person name="Cuomo C.A."/>
        </authorList>
    </citation>
    <scope>NUCLEOTIDE SEQUENCE [LARGE SCALE GENOMIC DNA]</scope>
    <source>
        <strain evidence="8">ATCC 6260 / CBS 566 / DSM 6381 / JCM 1539 / NBRC 10279 / NRRL Y-324</strain>
    </source>
</reference>
<accession>A5DGE6</accession>
<protein>
    <recommendedName>
        <fullName evidence="6">Xylanolytic transcriptional activator regulatory domain-containing protein</fullName>
    </recommendedName>
</protein>
<dbReference type="AlphaFoldDB" id="A5DGE6"/>
<dbReference type="SMART" id="SM00906">
    <property type="entry name" value="Fungal_trans"/>
    <property type="match status" value="1"/>
</dbReference>
<evidence type="ECO:0000256" key="3">
    <source>
        <dbReference type="ARBA" id="ARBA00023125"/>
    </source>
</evidence>
<evidence type="ECO:0000313" key="8">
    <source>
        <dbReference type="Proteomes" id="UP000001997"/>
    </source>
</evidence>
<dbReference type="HOGENOM" id="CLU_787801_0_0_1"/>
<dbReference type="GO" id="GO:0006351">
    <property type="term" value="P:DNA-templated transcription"/>
    <property type="evidence" value="ECO:0007669"/>
    <property type="project" value="InterPro"/>
</dbReference>
<sequence length="353" mass="39718">MVVSQFCLVMSLGAVYDKNTIVTDDFPGYSYFKLALKYSHEVNSSFSLIAIQTHILFAWYLLILNQRGLASIHSACAVRKALHIGLHKSPGSNVSPVVKEHRSRTWWTAFVMEMFCVSLLGTPQHICVDHVDVPLPSRTQLGTDEEGLFFDHTYFTLNIKLAVITSKILSTIYAKSFNIAKDMSQIFSVLDSLEQFKKELPAAIRPSLETSTVKERKDASLLLFYNQTTILALRPVFLYYFNLASMNSPKFNDTIWSSQPVITGLAAATSIIKLMKFCKDNQLISKLGFYDSNYLYSAISIVLISNIMKGRKGFYEILEPLSILQFQSACGNMAARSISNDLNSFFQIVSINE</sequence>
<evidence type="ECO:0000313" key="7">
    <source>
        <dbReference type="EMBL" id="EDK38249.2"/>
    </source>
</evidence>
<dbReference type="Pfam" id="PF04082">
    <property type="entry name" value="Fungal_trans"/>
    <property type="match status" value="1"/>
</dbReference>
<keyword evidence="2" id="KW-0805">Transcription regulation</keyword>
<dbReference type="GO" id="GO:0008270">
    <property type="term" value="F:zinc ion binding"/>
    <property type="evidence" value="ECO:0007669"/>
    <property type="project" value="InterPro"/>
</dbReference>
<dbReference type="GO" id="GO:0005634">
    <property type="term" value="C:nucleus"/>
    <property type="evidence" value="ECO:0007669"/>
    <property type="project" value="UniProtKB-SubCell"/>
</dbReference>
<keyword evidence="5" id="KW-0539">Nucleus</keyword>
<dbReference type="Proteomes" id="UP000001997">
    <property type="component" value="Unassembled WGS sequence"/>
</dbReference>
<evidence type="ECO:0000256" key="5">
    <source>
        <dbReference type="ARBA" id="ARBA00023242"/>
    </source>
</evidence>
<dbReference type="CDD" id="cd12148">
    <property type="entry name" value="fungal_TF_MHR"/>
    <property type="match status" value="1"/>
</dbReference>
<dbReference type="InParanoid" id="A5DGE6"/>
<proteinExistence type="predicted"/>
<dbReference type="GO" id="GO:0043565">
    <property type="term" value="F:sequence-specific DNA binding"/>
    <property type="evidence" value="ECO:0007669"/>
    <property type="project" value="TreeGrafter"/>
</dbReference>
<dbReference type="GeneID" id="5126852"/>
<dbReference type="STRING" id="294746.A5DGE6"/>
<keyword evidence="8" id="KW-1185">Reference proteome</keyword>